<dbReference type="RefSeq" id="WP_132223048.1">
    <property type="nucleotide sequence ID" value="NZ_SMGO01000002.1"/>
</dbReference>
<organism evidence="2 3">
    <name type="scientific">Albibacterium bauzanense</name>
    <dbReference type="NCBI Taxonomy" id="653929"/>
    <lineage>
        <taxon>Bacteria</taxon>
        <taxon>Pseudomonadati</taxon>
        <taxon>Bacteroidota</taxon>
        <taxon>Sphingobacteriia</taxon>
        <taxon>Sphingobacteriales</taxon>
        <taxon>Sphingobacteriaceae</taxon>
        <taxon>Albibacterium</taxon>
    </lineage>
</organism>
<feature type="transmembrane region" description="Helical" evidence="1">
    <location>
        <begin position="5"/>
        <end position="28"/>
    </location>
</feature>
<keyword evidence="1" id="KW-1133">Transmembrane helix</keyword>
<feature type="transmembrane region" description="Helical" evidence="1">
    <location>
        <begin position="113"/>
        <end position="137"/>
    </location>
</feature>
<comment type="caution">
    <text evidence="2">The sequence shown here is derived from an EMBL/GenBank/DDBJ whole genome shotgun (WGS) entry which is preliminary data.</text>
</comment>
<evidence type="ECO:0000313" key="2">
    <source>
        <dbReference type="EMBL" id="TCK82863.1"/>
    </source>
</evidence>
<dbReference type="Pfam" id="PF04238">
    <property type="entry name" value="DUF420"/>
    <property type="match status" value="1"/>
</dbReference>
<proteinExistence type="predicted"/>
<feature type="transmembrane region" description="Helical" evidence="1">
    <location>
        <begin position="79"/>
        <end position="101"/>
    </location>
</feature>
<dbReference type="InterPro" id="IPR007352">
    <property type="entry name" value="DUF420"/>
</dbReference>
<reference evidence="2 3" key="1">
    <citation type="submission" date="2019-03" db="EMBL/GenBank/DDBJ databases">
        <title>Genomic Encyclopedia of Archaeal and Bacterial Type Strains, Phase II (KMG-II): from individual species to whole genera.</title>
        <authorList>
            <person name="Goeker M."/>
        </authorList>
    </citation>
    <scope>NUCLEOTIDE SEQUENCE [LARGE SCALE GENOMIC DNA]</scope>
    <source>
        <strain evidence="2 3">DSM 22554</strain>
    </source>
</reference>
<evidence type="ECO:0000313" key="3">
    <source>
        <dbReference type="Proteomes" id="UP000294616"/>
    </source>
</evidence>
<feature type="transmembrane region" description="Helical" evidence="1">
    <location>
        <begin position="48"/>
        <end position="67"/>
    </location>
</feature>
<keyword evidence="1" id="KW-0812">Transmembrane</keyword>
<name>A0A4R1LZR5_9SPHI</name>
<dbReference type="OrthoDB" id="9811380at2"/>
<protein>
    <submittedName>
        <fullName evidence="2">Putative membrane protein</fullName>
    </submittedName>
</protein>
<feature type="transmembrane region" description="Helical" evidence="1">
    <location>
        <begin position="158"/>
        <end position="177"/>
    </location>
</feature>
<gene>
    <name evidence="2" type="ORF">C8N28_1448</name>
</gene>
<accession>A0A4R1LZR5</accession>
<dbReference type="PANTHER" id="PTHR37692:SF1">
    <property type="entry name" value="DUF420 DOMAIN-CONTAINING PROTEIN"/>
    <property type="match status" value="1"/>
</dbReference>
<keyword evidence="1" id="KW-0472">Membrane</keyword>
<dbReference type="EMBL" id="SMGO01000002">
    <property type="protein sequence ID" value="TCK82863.1"/>
    <property type="molecule type" value="Genomic_DNA"/>
</dbReference>
<sequence>MNDKLIFRIVWTISAIVLLVIILLQAHLVNLFPNHDVLPKWVQFLPTLNASINGTCTVLLLISYYFIRQGKIKIHKALNITAFILSSIFLVSYLIFHSAGLETKFGGQGTIRYVYFFILITHIILAAVVLPLILLSFYHGMKMHVEKHRKLVRWSFPIWLYVTITGVIVYLMISPYYSFN</sequence>
<dbReference type="PANTHER" id="PTHR37692">
    <property type="entry name" value="HYPOTHETICAL MEMBRANE SPANNING PROTEIN"/>
    <property type="match status" value="1"/>
</dbReference>
<dbReference type="Proteomes" id="UP000294616">
    <property type="component" value="Unassembled WGS sequence"/>
</dbReference>
<dbReference type="AlphaFoldDB" id="A0A4R1LZR5"/>
<evidence type="ECO:0000256" key="1">
    <source>
        <dbReference type="SAM" id="Phobius"/>
    </source>
</evidence>
<keyword evidence="3" id="KW-1185">Reference proteome</keyword>